<comment type="caution">
    <text evidence="2">The sequence shown here is derived from an EMBL/GenBank/DDBJ whole genome shotgun (WGS) entry which is preliminary data.</text>
</comment>
<evidence type="ECO:0000313" key="2">
    <source>
        <dbReference type="EMBL" id="KEP25704.1"/>
    </source>
</evidence>
<protein>
    <submittedName>
        <fullName evidence="2">Saccharopine dehydrogenase</fullName>
    </submittedName>
</protein>
<accession>A0A081L8X8</accession>
<dbReference type="Gene3D" id="3.40.50.720">
    <property type="entry name" value="NAD(P)-binding Rossmann-like Domain"/>
    <property type="match status" value="1"/>
</dbReference>
<dbReference type="RefSeq" id="WP_034323417.1">
    <property type="nucleotide sequence ID" value="NZ_JOTP01000018.1"/>
</dbReference>
<organism evidence="2 3">
    <name type="scientific">Bacillus zhangzhouensis</name>
    <dbReference type="NCBI Taxonomy" id="1178540"/>
    <lineage>
        <taxon>Bacteria</taxon>
        <taxon>Bacillati</taxon>
        <taxon>Bacillota</taxon>
        <taxon>Bacilli</taxon>
        <taxon>Bacillales</taxon>
        <taxon>Bacillaceae</taxon>
        <taxon>Bacillus</taxon>
    </lineage>
</organism>
<dbReference type="InterPro" id="IPR005097">
    <property type="entry name" value="Sacchrp_dh_NADP-bd"/>
</dbReference>
<gene>
    <name evidence="2" type="ORF">BA70_06375</name>
</gene>
<dbReference type="PANTHER" id="PTHR43796:SF2">
    <property type="entry name" value="CARBOXYNORSPERMIDINE SYNTHASE"/>
    <property type="match status" value="1"/>
</dbReference>
<name>A0A081L8X8_9BACI</name>
<proteinExistence type="predicted"/>
<evidence type="ECO:0000259" key="1">
    <source>
        <dbReference type="Pfam" id="PF03435"/>
    </source>
</evidence>
<dbReference type="OrthoDB" id="1910498at2"/>
<dbReference type="AlphaFoldDB" id="A0A081L8X8"/>
<dbReference type="PANTHER" id="PTHR43796">
    <property type="entry name" value="CARBOXYNORSPERMIDINE SYNTHASE"/>
    <property type="match status" value="1"/>
</dbReference>
<feature type="domain" description="Saccharopine dehydrogenase NADP binding" evidence="1">
    <location>
        <begin position="5"/>
        <end position="115"/>
    </location>
</feature>
<keyword evidence="3" id="KW-1185">Reference proteome</keyword>
<evidence type="ECO:0000313" key="3">
    <source>
        <dbReference type="Proteomes" id="UP000028091"/>
    </source>
</evidence>
<dbReference type="Pfam" id="PF03435">
    <property type="entry name" value="Sacchrp_dh_NADP"/>
    <property type="match status" value="1"/>
</dbReference>
<dbReference type="EMBL" id="JOTP01000018">
    <property type="protein sequence ID" value="KEP25704.1"/>
    <property type="molecule type" value="Genomic_DNA"/>
</dbReference>
<dbReference type="InterPro" id="IPR036291">
    <property type="entry name" value="NAD(P)-bd_dom_sf"/>
</dbReference>
<dbReference type="eggNOG" id="COG1748">
    <property type="taxonomic scope" value="Bacteria"/>
</dbReference>
<reference evidence="2 3" key="1">
    <citation type="submission" date="2012-09" db="EMBL/GenBank/DDBJ databases">
        <title>Genome Sequence of Bacillus sp. DW5-4.</title>
        <authorList>
            <person name="Lai Q."/>
            <person name="Liu Y."/>
            <person name="Shao Z."/>
        </authorList>
    </citation>
    <scope>NUCLEOTIDE SEQUENCE [LARGE SCALE GENOMIC DNA]</scope>
    <source>
        <strain evidence="2 3">DW5-4</strain>
    </source>
</reference>
<dbReference type="Proteomes" id="UP000028091">
    <property type="component" value="Unassembled WGS sequence"/>
</dbReference>
<sequence length="365" mass="40273">MRSKVMVIGGYGHVGQQICLQLSEVYPGQVFAAGRSYEKAEQFSRKTKGRVRPYQIDVKKPLNSDWMDETKLVIMCLDQDDTSFAEACLRSGIDYLDISAKGAYMEQVAKLDQQHMGATALLSVGLAPGLTNLLAAKAASTLASVDQMDISIMLGMGDQHGKAAIEWTLDHVHTDYELTEHRQRKRVKSFTGGKQVDFGGKLGKRYAYRFPFSDQQTLPSTLHVPSVTTRLCFDSRVATRALAFTRSLGMTSFLTLPKIKERAIALIQSSQMGTDQYAVKVEAKGTDGKKIHHSTLGIKGHDESQATAQVACATAFHLLNRRFQAGVFHIEELFSLTYANGDFALVDQKTKEERALAIRASLLTA</sequence>
<dbReference type="Gene3D" id="3.30.360.10">
    <property type="entry name" value="Dihydrodipicolinate Reductase, domain 2"/>
    <property type="match status" value="1"/>
</dbReference>
<dbReference type="SUPFAM" id="SSF51735">
    <property type="entry name" value="NAD(P)-binding Rossmann-fold domains"/>
    <property type="match status" value="1"/>
</dbReference>